<dbReference type="AlphaFoldDB" id="A0AAV0MNC1"/>
<dbReference type="EMBL" id="CAMGYJ010000007">
    <property type="protein sequence ID" value="CAI0447586.1"/>
    <property type="molecule type" value="Genomic_DNA"/>
</dbReference>
<comment type="caution">
    <text evidence="1">The sequence shown here is derived from an EMBL/GenBank/DDBJ whole genome shotgun (WGS) entry which is preliminary data.</text>
</comment>
<organism evidence="1 2">
    <name type="scientific">Linum tenue</name>
    <dbReference type="NCBI Taxonomy" id="586396"/>
    <lineage>
        <taxon>Eukaryota</taxon>
        <taxon>Viridiplantae</taxon>
        <taxon>Streptophyta</taxon>
        <taxon>Embryophyta</taxon>
        <taxon>Tracheophyta</taxon>
        <taxon>Spermatophyta</taxon>
        <taxon>Magnoliopsida</taxon>
        <taxon>eudicotyledons</taxon>
        <taxon>Gunneridae</taxon>
        <taxon>Pentapetalae</taxon>
        <taxon>rosids</taxon>
        <taxon>fabids</taxon>
        <taxon>Malpighiales</taxon>
        <taxon>Linaceae</taxon>
        <taxon>Linum</taxon>
    </lineage>
</organism>
<proteinExistence type="predicted"/>
<dbReference type="SUPFAM" id="SSF117281">
    <property type="entry name" value="Kelch motif"/>
    <property type="match status" value="1"/>
</dbReference>
<accession>A0AAV0MNC1</accession>
<keyword evidence="2" id="KW-1185">Reference proteome</keyword>
<dbReference type="InterPro" id="IPR015915">
    <property type="entry name" value="Kelch-typ_b-propeller"/>
</dbReference>
<evidence type="ECO:0000313" key="1">
    <source>
        <dbReference type="EMBL" id="CAI0447586.1"/>
    </source>
</evidence>
<name>A0AAV0MNC1_9ROSI</name>
<gene>
    <name evidence="1" type="ORF">LITE_LOCUS29455</name>
</gene>
<reference evidence="1" key="1">
    <citation type="submission" date="2022-08" db="EMBL/GenBank/DDBJ databases">
        <authorList>
            <person name="Gutierrez-Valencia J."/>
        </authorList>
    </citation>
    <scope>NUCLEOTIDE SEQUENCE</scope>
</reference>
<sequence length="417" mass="47702">MSSDSDSPERKKPRRRWWDSGIVSGSVNKVTIFLMGRKNKTADPAGIRTATVTVAPSCDFRGRFVQMGLALVDSKLYAFGGHGFNTSPNGIDDTDDDGFPYWKYPRDLYVCDLGTDPDIQKQPLEFKQYADRLKAPKVKPIHVPYKDDKIFILSSAYHPLAYPDLSAPCEVLNLKDLSTRVVDPPLEMWDPRLIPGCSSLPGYMGHVVVGRELIVYMHNHVGHCVFALDMEELKWRRIITECDDHYYRTPMIPNLLLMIYPWFRFPEAHCSNLVHNGRLFMVEKQDHHRPFEAILVKFMSNASASYAELLQQEHKTRELCALSELASRSLPAECLYGDAMVLPFGDGDVYCLFLWWGLDRFQMRNQFKVYMFKLVDDDGGCEILGEAVEDFGVFTNDFDSPKITAFTRTSYLETGVW</sequence>
<protein>
    <submittedName>
        <fullName evidence="1">Uncharacterized protein</fullName>
    </submittedName>
</protein>
<dbReference type="Proteomes" id="UP001154282">
    <property type="component" value="Unassembled WGS sequence"/>
</dbReference>
<evidence type="ECO:0000313" key="2">
    <source>
        <dbReference type="Proteomes" id="UP001154282"/>
    </source>
</evidence>